<dbReference type="SMART" id="SM00862">
    <property type="entry name" value="Trans_reg_C"/>
    <property type="match status" value="1"/>
</dbReference>
<accession>A0ABR9K3A5</accession>
<evidence type="ECO:0000313" key="4">
    <source>
        <dbReference type="EMBL" id="MBE1537335.1"/>
    </source>
</evidence>
<dbReference type="SUPFAM" id="SSF46894">
    <property type="entry name" value="C-terminal effector domain of the bipartite response regulators"/>
    <property type="match status" value="1"/>
</dbReference>
<protein>
    <recommendedName>
        <fullName evidence="3">OmpR/PhoB-type domain-containing protein</fullName>
    </recommendedName>
</protein>
<feature type="compositionally biased region" description="Basic and acidic residues" evidence="2">
    <location>
        <begin position="475"/>
        <end position="485"/>
    </location>
</feature>
<dbReference type="Gene3D" id="3.30.450.40">
    <property type="match status" value="1"/>
</dbReference>
<organism evidence="4 5">
    <name type="scientific">Actinomadura algeriensis</name>
    <dbReference type="NCBI Taxonomy" id="1679523"/>
    <lineage>
        <taxon>Bacteria</taxon>
        <taxon>Bacillati</taxon>
        <taxon>Actinomycetota</taxon>
        <taxon>Actinomycetes</taxon>
        <taxon>Streptosporangiales</taxon>
        <taxon>Thermomonosporaceae</taxon>
        <taxon>Actinomadura</taxon>
    </lineage>
</organism>
<dbReference type="RefSeq" id="WP_192763231.1">
    <property type="nucleotide sequence ID" value="NZ_JADBDZ010000001.1"/>
</dbReference>
<feature type="region of interest" description="Disordered" evidence="2">
    <location>
        <begin position="466"/>
        <end position="485"/>
    </location>
</feature>
<dbReference type="EMBL" id="JADBDZ010000001">
    <property type="protein sequence ID" value="MBE1537335.1"/>
    <property type="molecule type" value="Genomic_DNA"/>
</dbReference>
<dbReference type="InterPro" id="IPR001867">
    <property type="entry name" value="OmpR/PhoB-type_DNA-bd"/>
</dbReference>
<dbReference type="SUPFAM" id="SSF55781">
    <property type="entry name" value="GAF domain-like"/>
    <property type="match status" value="1"/>
</dbReference>
<gene>
    <name evidence="4" type="ORF">H4W34_007168</name>
</gene>
<evidence type="ECO:0000256" key="2">
    <source>
        <dbReference type="SAM" id="MobiDB-lite"/>
    </source>
</evidence>
<evidence type="ECO:0000256" key="1">
    <source>
        <dbReference type="ARBA" id="ARBA00023125"/>
    </source>
</evidence>
<dbReference type="Proteomes" id="UP000627838">
    <property type="component" value="Unassembled WGS sequence"/>
</dbReference>
<dbReference type="Pfam" id="PF01590">
    <property type="entry name" value="GAF"/>
    <property type="match status" value="1"/>
</dbReference>
<evidence type="ECO:0000259" key="3">
    <source>
        <dbReference type="SMART" id="SM00862"/>
    </source>
</evidence>
<comment type="caution">
    <text evidence="4">The sequence shown here is derived from an EMBL/GenBank/DDBJ whole genome shotgun (WGS) entry which is preliminary data.</text>
</comment>
<evidence type="ECO:0000313" key="5">
    <source>
        <dbReference type="Proteomes" id="UP000627838"/>
    </source>
</evidence>
<proteinExistence type="predicted"/>
<sequence>MTTKEHAARPRPPIAESWRRARDAGVDAAVPAAPLVFDRDVLADARDAHPLAPHLPLLRDLLRGVADETEHLLVITDEAGRALWTQGPRRTRRAAERIGLLEGFCWAEDTVGTNGIGTALAEGRPEHVYAAEHVAQVLHGWSCAGAPVTDPDTGRVIGCVDVSATAERLHPAMAVLVATAARLAEARLEVEMRRRDERLRERYLPHLTGLRGACGGATLVTATGRILAGGPDGWRGRRLDVPEPGATITLPDGRPMFAEPLGEVYLLRPRAGAAAARPARPADPAPGAAGDRPLLALTLLGADPPVARLDGRPVPLTLRHAEILSLLALHPQGLSGDRLAWLLYGDEGTPGTVRAEIHRLRDRLGGLVRARPYRLECAVDADFRTVRRLLDEGDVPAAARLYAGELLPRSDAPAVRAERDELAVLIRRQALDRGGAEALWAYAQTEQGRGDLEALERLGAVLPPGDPRRAAVATRSDRLLSDDGL</sequence>
<keyword evidence="1" id="KW-0238">DNA-binding</keyword>
<name>A0ABR9K3A5_9ACTN</name>
<keyword evidence="5" id="KW-1185">Reference proteome</keyword>
<reference evidence="4 5" key="1">
    <citation type="submission" date="2020-10" db="EMBL/GenBank/DDBJ databases">
        <title>Sequencing the genomes of 1000 actinobacteria strains.</title>
        <authorList>
            <person name="Klenk H.-P."/>
        </authorList>
    </citation>
    <scope>NUCLEOTIDE SEQUENCE [LARGE SCALE GENOMIC DNA]</scope>
    <source>
        <strain evidence="4 5">DSM 46744</strain>
    </source>
</reference>
<feature type="domain" description="OmpR/PhoB-type" evidence="3">
    <location>
        <begin position="311"/>
        <end position="375"/>
    </location>
</feature>
<dbReference type="InterPro" id="IPR003018">
    <property type="entry name" value="GAF"/>
</dbReference>
<dbReference type="InterPro" id="IPR029016">
    <property type="entry name" value="GAF-like_dom_sf"/>
</dbReference>
<dbReference type="InterPro" id="IPR016032">
    <property type="entry name" value="Sig_transdc_resp-reg_C-effctor"/>
</dbReference>